<dbReference type="EMBL" id="AP010968">
    <property type="protein sequence ID" value="BAJ31943.1"/>
    <property type="molecule type" value="Genomic_DNA"/>
</dbReference>
<accession>E4N1A9</accession>
<organism evidence="2 3">
    <name type="scientific">Kitasatospora setae (strain ATCC 33774 / DSM 43861 / JCM 3304 / KCC A-0304 / NBRC 14216 / KM-6054)</name>
    <name type="common">Streptomyces setae</name>
    <dbReference type="NCBI Taxonomy" id="452652"/>
    <lineage>
        <taxon>Bacteria</taxon>
        <taxon>Bacillati</taxon>
        <taxon>Actinomycetota</taxon>
        <taxon>Actinomycetes</taxon>
        <taxon>Kitasatosporales</taxon>
        <taxon>Streptomycetaceae</taxon>
        <taxon>Kitasatospora</taxon>
    </lineage>
</organism>
<dbReference type="KEGG" id="ksk:KSE_61780"/>
<protein>
    <submittedName>
        <fullName evidence="2">Uncharacterized protein</fullName>
    </submittedName>
</protein>
<dbReference type="STRING" id="452652.KSE_61780"/>
<proteinExistence type="predicted"/>
<dbReference type="HOGENOM" id="CLU_2343016_0_0_11"/>
<gene>
    <name evidence="2" type="ordered locus">KSE_61780</name>
</gene>
<sequence length="97" mass="10075">MTRQNDRGHPRAGPPTPGAEGTGRSRSRTTLFPGGPPMMKLRTLVCGAALAAANLLMPVPQAQALPLVPHPVQLCGFSPRPLAPAVPVLLATPVRPC</sequence>
<name>E4N1A9_KITSK</name>
<dbReference type="AlphaFoldDB" id="E4N1A9"/>
<evidence type="ECO:0000313" key="2">
    <source>
        <dbReference type="EMBL" id="BAJ31943.1"/>
    </source>
</evidence>
<dbReference type="PATRIC" id="fig|452652.3.peg.6192"/>
<evidence type="ECO:0000256" key="1">
    <source>
        <dbReference type="SAM" id="MobiDB-lite"/>
    </source>
</evidence>
<dbReference type="eggNOG" id="ENOG5032113">
    <property type="taxonomic scope" value="Bacteria"/>
</dbReference>
<keyword evidence="3" id="KW-1185">Reference proteome</keyword>
<evidence type="ECO:0000313" key="3">
    <source>
        <dbReference type="Proteomes" id="UP000007076"/>
    </source>
</evidence>
<dbReference type="Proteomes" id="UP000007076">
    <property type="component" value="Chromosome"/>
</dbReference>
<feature type="region of interest" description="Disordered" evidence="1">
    <location>
        <begin position="1"/>
        <end position="36"/>
    </location>
</feature>
<reference evidence="2 3" key="1">
    <citation type="journal article" date="2010" name="DNA Res.">
        <title>Genome sequence of Kitasatospora setae NBRC 14216T: an evolutionary snapshot of the family Streptomycetaceae.</title>
        <authorList>
            <person name="Ichikawa N."/>
            <person name="Oguchi A."/>
            <person name="Ikeda H."/>
            <person name="Ishikawa J."/>
            <person name="Kitani S."/>
            <person name="Watanabe Y."/>
            <person name="Nakamura S."/>
            <person name="Katano Y."/>
            <person name="Kishi E."/>
            <person name="Sasagawa M."/>
            <person name="Ankai A."/>
            <person name="Fukui S."/>
            <person name="Hashimoto Y."/>
            <person name="Kamata S."/>
            <person name="Otoguro M."/>
            <person name="Tanikawa S."/>
            <person name="Nihira T."/>
            <person name="Horinouchi S."/>
            <person name="Ohnishi Y."/>
            <person name="Hayakawa M."/>
            <person name="Kuzuyama T."/>
            <person name="Arisawa A."/>
            <person name="Nomoto F."/>
            <person name="Miura H."/>
            <person name="Takahashi Y."/>
            <person name="Fujita N."/>
        </authorList>
    </citation>
    <scope>NUCLEOTIDE SEQUENCE [LARGE SCALE GENOMIC DNA]</scope>
    <source>
        <strain evidence="3">ATCC 33774 / DSM 43861 / JCM 3304 / KCC A-0304 / NBRC 14216 / KM-6054</strain>
    </source>
</reference>